<evidence type="ECO:0000313" key="3">
    <source>
        <dbReference type="Proteomes" id="UP001214441"/>
    </source>
</evidence>
<name>A0ABT7A4F8_9ACTN</name>
<dbReference type="NCBIfam" id="TIGR03083">
    <property type="entry name" value="maleylpyruvate isomerase family mycothiol-dependent enzyme"/>
    <property type="match status" value="1"/>
</dbReference>
<keyword evidence="3" id="KW-1185">Reference proteome</keyword>
<comment type="caution">
    <text evidence="2">The sequence shown here is derived from an EMBL/GenBank/DDBJ whole genome shotgun (WGS) entry which is preliminary data.</text>
</comment>
<evidence type="ECO:0000259" key="1">
    <source>
        <dbReference type="Pfam" id="PF11716"/>
    </source>
</evidence>
<proteinExistence type="predicted"/>
<gene>
    <name evidence="2" type="ORF">NMN56_030450</name>
</gene>
<reference evidence="2 3" key="1">
    <citation type="submission" date="2023-05" db="EMBL/GenBank/DDBJ databases">
        <title>Streptantibioticus silvisoli sp. nov., acidotolerant actinomycetes 1 from pine litter.</title>
        <authorList>
            <person name="Swiecimska M."/>
            <person name="Golinska P."/>
            <person name="Sangal V."/>
            <person name="Wachnowicz B."/>
            <person name="Goodfellow M."/>
        </authorList>
    </citation>
    <scope>NUCLEOTIDE SEQUENCE [LARGE SCALE GENOMIC DNA]</scope>
    <source>
        <strain evidence="2 3">DSM 42109</strain>
    </source>
</reference>
<dbReference type="SUPFAM" id="SSF109854">
    <property type="entry name" value="DinB/YfiT-like putative metalloenzymes"/>
    <property type="match status" value="1"/>
</dbReference>
<accession>A0ABT7A4F8</accession>
<dbReference type="EMBL" id="JANCPR020000037">
    <property type="protein sequence ID" value="MDJ1136191.1"/>
    <property type="molecule type" value="Genomic_DNA"/>
</dbReference>
<dbReference type="InterPro" id="IPR017520">
    <property type="entry name" value="CHP03086"/>
</dbReference>
<dbReference type="InterPro" id="IPR017517">
    <property type="entry name" value="Maleyloyr_isom"/>
</dbReference>
<sequence>MTDVRIDLEPAAREMAALAEGVEDAALGDATPCEQYAVRDLLEHVIELAVAFRDAARKDLGPTTGRDPAKAQGTLGADWRARLPERLEEMATSWRNPAAWEGTTQAGGVTMAAPTTGAFALDELVVHGWDLARATGQDFTSDEESLRTVHALLAGAVSEDGKQGAFGPVAAVAPDAPLLDRVVALAGRDPGWAPPVQRASM</sequence>
<dbReference type="Proteomes" id="UP001214441">
    <property type="component" value="Unassembled WGS sequence"/>
</dbReference>
<dbReference type="Gene3D" id="1.20.120.450">
    <property type="entry name" value="dinb family like domain"/>
    <property type="match status" value="1"/>
</dbReference>
<evidence type="ECO:0000313" key="2">
    <source>
        <dbReference type="EMBL" id="MDJ1136191.1"/>
    </source>
</evidence>
<dbReference type="InterPro" id="IPR024344">
    <property type="entry name" value="MDMPI_metal-binding"/>
</dbReference>
<protein>
    <submittedName>
        <fullName evidence="2">TIGR03086 family metal-binding protein</fullName>
    </submittedName>
</protein>
<dbReference type="NCBIfam" id="TIGR03086">
    <property type="entry name" value="TIGR03086 family metal-binding protein"/>
    <property type="match status" value="1"/>
</dbReference>
<feature type="domain" description="Mycothiol-dependent maleylpyruvate isomerase metal-binding" evidence="1">
    <location>
        <begin position="9"/>
        <end position="132"/>
    </location>
</feature>
<dbReference type="InterPro" id="IPR034660">
    <property type="entry name" value="DinB/YfiT-like"/>
</dbReference>
<dbReference type="Pfam" id="PF11716">
    <property type="entry name" value="MDMPI_N"/>
    <property type="match status" value="1"/>
</dbReference>
<dbReference type="RefSeq" id="WP_274043022.1">
    <property type="nucleotide sequence ID" value="NZ_JANCPR020000037.1"/>
</dbReference>
<organism evidence="2 3">
    <name type="scientific">Streptomyces iconiensis</name>
    <dbReference type="NCBI Taxonomy" id="1384038"/>
    <lineage>
        <taxon>Bacteria</taxon>
        <taxon>Bacillati</taxon>
        <taxon>Actinomycetota</taxon>
        <taxon>Actinomycetes</taxon>
        <taxon>Kitasatosporales</taxon>
        <taxon>Streptomycetaceae</taxon>
        <taxon>Streptomyces</taxon>
    </lineage>
</organism>